<reference evidence="2 3" key="1">
    <citation type="submission" date="2021-06" db="EMBL/GenBank/DDBJ databases">
        <authorList>
            <person name="Kallberg Y."/>
            <person name="Tangrot J."/>
            <person name="Rosling A."/>
        </authorList>
    </citation>
    <scope>NUCLEOTIDE SEQUENCE [LARGE SCALE GENOMIC DNA]</scope>
    <source>
        <strain evidence="2 3">120-4 pot B 10/14</strain>
    </source>
</reference>
<evidence type="ECO:0000313" key="2">
    <source>
        <dbReference type="EMBL" id="CAG8841624.1"/>
    </source>
</evidence>
<dbReference type="EMBL" id="CAJVQB010066365">
    <property type="protein sequence ID" value="CAG8841624.1"/>
    <property type="molecule type" value="Genomic_DNA"/>
</dbReference>
<evidence type="ECO:0000256" key="1">
    <source>
        <dbReference type="SAM" id="MobiDB-lite"/>
    </source>
</evidence>
<organism evidence="2 3">
    <name type="scientific">Gigaspora margarita</name>
    <dbReference type="NCBI Taxonomy" id="4874"/>
    <lineage>
        <taxon>Eukaryota</taxon>
        <taxon>Fungi</taxon>
        <taxon>Fungi incertae sedis</taxon>
        <taxon>Mucoromycota</taxon>
        <taxon>Glomeromycotina</taxon>
        <taxon>Glomeromycetes</taxon>
        <taxon>Diversisporales</taxon>
        <taxon>Gigasporaceae</taxon>
        <taxon>Gigaspora</taxon>
    </lineage>
</organism>
<feature type="non-terminal residue" evidence="2">
    <location>
        <position position="53"/>
    </location>
</feature>
<keyword evidence="3" id="KW-1185">Reference proteome</keyword>
<gene>
    <name evidence="2" type="ORF">GMARGA_LOCUS35527</name>
</gene>
<dbReference type="Proteomes" id="UP000789901">
    <property type="component" value="Unassembled WGS sequence"/>
</dbReference>
<name>A0ABN7WV50_GIGMA</name>
<accession>A0ABN7WV50</accession>
<feature type="region of interest" description="Disordered" evidence="1">
    <location>
        <begin position="1"/>
        <end position="53"/>
    </location>
</feature>
<proteinExistence type="predicted"/>
<evidence type="ECO:0000313" key="3">
    <source>
        <dbReference type="Proteomes" id="UP000789901"/>
    </source>
</evidence>
<comment type="caution">
    <text evidence="2">The sequence shown here is derived from an EMBL/GenBank/DDBJ whole genome shotgun (WGS) entry which is preliminary data.</text>
</comment>
<protein>
    <submittedName>
        <fullName evidence="2">37373_t:CDS:1</fullName>
    </submittedName>
</protein>
<sequence>MSTTGPYGILMPMLRNNNNNNSRPTIIENERAEASEGTSSRNRPTVDVNRVQA</sequence>